<name>A0A3L8DY31_OOCBI</name>
<evidence type="ECO:0000313" key="1">
    <source>
        <dbReference type="EMBL" id="RLU24859.1"/>
    </source>
</evidence>
<proteinExistence type="predicted"/>
<gene>
    <name evidence="1" type="ORF">DMN91_002950</name>
</gene>
<comment type="caution">
    <text evidence="1">The sequence shown here is derived from an EMBL/GenBank/DDBJ whole genome shotgun (WGS) entry which is preliminary data.</text>
</comment>
<dbReference type="AlphaFoldDB" id="A0A3L8DY31"/>
<reference evidence="1" key="2">
    <citation type="submission" date="2018-07" db="EMBL/GenBank/DDBJ databases">
        <authorList>
            <person name="Mckenzie S.K."/>
            <person name="Kronauer D.J.C."/>
        </authorList>
    </citation>
    <scope>NUCLEOTIDE SEQUENCE</scope>
    <source>
        <strain evidence="1">Clonal line C1</strain>
    </source>
</reference>
<dbReference type="Pfam" id="PF13412">
    <property type="entry name" value="HTH_24"/>
    <property type="match status" value="1"/>
</dbReference>
<dbReference type="Proteomes" id="UP000279307">
    <property type="component" value="Chromosome 3"/>
</dbReference>
<reference evidence="1" key="1">
    <citation type="journal article" date="2018" name="Genome Res.">
        <title>The genomic architecture and molecular evolution of ant odorant receptors.</title>
        <authorList>
            <person name="McKenzie S.K."/>
            <person name="Kronauer D.J.C."/>
        </authorList>
    </citation>
    <scope>NUCLEOTIDE SEQUENCE [LARGE SCALE GENOMIC DNA]</scope>
    <source>
        <strain evidence="1">Clonal line C1</strain>
    </source>
</reference>
<accession>A0A3L8DY31</accession>
<sequence>MNDSSIIFRSQGQVTHCESVQTNNPAIFCHFRLDTRSWLRVATVLRALIEETGNLLLHRRNAGAPEHIRVNDEERILRTFEENPQNSVRRVAEMLGLSRNVVHRILR</sequence>
<organism evidence="1">
    <name type="scientific">Ooceraea biroi</name>
    <name type="common">Clonal raider ant</name>
    <name type="synonym">Cerapachys biroi</name>
    <dbReference type="NCBI Taxonomy" id="2015173"/>
    <lineage>
        <taxon>Eukaryota</taxon>
        <taxon>Metazoa</taxon>
        <taxon>Ecdysozoa</taxon>
        <taxon>Arthropoda</taxon>
        <taxon>Hexapoda</taxon>
        <taxon>Insecta</taxon>
        <taxon>Pterygota</taxon>
        <taxon>Neoptera</taxon>
        <taxon>Endopterygota</taxon>
        <taxon>Hymenoptera</taxon>
        <taxon>Apocrita</taxon>
        <taxon>Aculeata</taxon>
        <taxon>Formicoidea</taxon>
        <taxon>Formicidae</taxon>
        <taxon>Dorylinae</taxon>
        <taxon>Ooceraea</taxon>
    </lineage>
</organism>
<protein>
    <submittedName>
        <fullName evidence="1">Uncharacterized protein</fullName>
    </submittedName>
</protein>
<dbReference type="EMBL" id="QOIP01000003">
    <property type="protein sequence ID" value="RLU24859.1"/>
    <property type="molecule type" value="Genomic_DNA"/>
</dbReference>